<proteinExistence type="predicted"/>
<dbReference type="OrthoDB" id="9794348at2"/>
<evidence type="ECO:0000256" key="3">
    <source>
        <dbReference type="ARBA" id="ARBA00023157"/>
    </source>
</evidence>
<dbReference type="Pfam" id="PF00578">
    <property type="entry name" value="AhpC-TSA"/>
    <property type="match status" value="1"/>
</dbReference>
<dbReference type="AlphaFoldDB" id="A0A096AAG5"/>
<protein>
    <submittedName>
        <fullName evidence="7">Antioxidant AhpC</fullName>
    </submittedName>
</protein>
<evidence type="ECO:0000256" key="4">
    <source>
        <dbReference type="ARBA" id="ARBA00023284"/>
    </source>
</evidence>
<dbReference type="RefSeq" id="WP_036867805.1">
    <property type="nucleotide sequence ID" value="NZ_JRNQ01000059.1"/>
</dbReference>
<dbReference type="EMBL" id="JRNQ01000059">
    <property type="protein sequence ID" value="KGF43915.1"/>
    <property type="molecule type" value="Genomic_DNA"/>
</dbReference>
<comment type="caution">
    <text evidence="7">The sequence shown here is derived from an EMBL/GenBank/DDBJ whole genome shotgun (WGS) entry which is preliminary data.</text>
</comment>
<dbReference type="GO" id="GO:0030313">
    <property type="term" value="C:cell envelope"/>
    <property type="evidence" value="ECO:0007669"/>
    <property type="project" value="UniProtKB-SubCell"/>
</dbReference>
<evidence type="ECO:0000313" key="8">
    <source>
        <dbReference type="Proteomes" id="UP000029525"/>
    </source>
</evidence>
<dbReference type="SUPFAM" id="SSF52833">
    <property type="entry name" value="Thioredoxin-like"/>
    <property type="match status" value="1"/>
</dbReference>
<dbReference type="PANTHER" id="PTHR42852:SF6">
    <property type="entry name" value="THIOL:DISULFIDE INTERCHANGE PROTEIN DSBE"/>
    <property type="match status" value="1"/>
</dbReference>
<dbReference type="CDD" id="cd02966">
    <property type="entry name" value="TlpA_like_family"/>
    <property type="match status" value="1"/>
</dbReference>
<comment type="subcellular location">
    <subcellularLocation>
        <location evidence="1">Cell envelope</location>
    </subcellularLocation>
</comment>
<reference evidence="7 8" key="1">
    <citation type="submission" date="2014-07" db="EMBL/GenBank/DDBJ databases">
        <authorList>
            <person name="McCorrison J."/>
            <person name="Sanka R."/>
            <person name="Torralba M."/>
            <person name="Gillis M."/>
            <person name="Haft D.H."/>
            <person name="Methe B."/>
            <person name="Sutton G."/>
            <person name="Nelson K.E."/>
        </authorList>
    </citation>
    <scope>NUCLEOTIDE SEQUENCE [LARGE SCALE GENOMIC DNA]</scope>
    <source>
        <strain evidence="7 8">DNF00320</strain>
    </source>
</reference>
<evidence type="ECO:0000259" key="6">
    <source>
        <dbReference type="PROSITE" id="PS51352"/>
    </source>
</evidence>
<dbReference type="InterPro" id="IPR036249">
    <property type="entry name" value="Thioredoxin-like_sf"/>
</dbReference>
<keyword evidence="2" id="KW-0201">Cytochrome c-type biogenesis</keyword>
<dbReference type="Proteomes" id="UP000029525">
    <property type="component" value="Unassembled WGS sequence"/>
</dbReference>
<accession>A0A096AAG5</accession>
<evidence type="ECO:0000313" key="7">
    <source>
        <dbReference type="EMBL" id="KGF43915.1"/>
    </source>
</evidence>
<gene>
    <name evidence="7" type="ORF">HMPREF0647_08565</name>
</gene>
<name>A0A096AAG5_9BACT</name>
<dbReference type="InterPro" id="IPR013766">
    <property type="entry name" value="Thioredoxin_domain"/>
</dbReference>
<organism evidence="7 8">
    <name type="scientific">Prevotella bivia DNF00320</name>
    <dbReference type="NCBI Taxonomy" id="1401068"/>
    <lineage>
        <taxon>Bacteria</taxon>
        <taxon>Pseudomonadati</taxon>
        <taxon>Bacteroidota</taxon>
        <taxon>Bacteroidia</taxon>
        <taxon>Bacteroidales</taxon>
        <taxon>Prevotellaceae</taxon>
        <taxon>Prevotella</taxon>
    </lineage>
</organism>
<dbReference type="PANTHER" id="PTHR42852">
    <property type="entry name" value="THIOL:DISULFIDE INTERCHANGE PROTEIN DSBE"/>
    <property type="match status" value="1"/>
</dbReference>
<keyword evidence="5" id="KW-0732">Signal</keyword>
<dbReference type="Gene3D" id="3.40.30.10">
    <property type="entry name" value="Glutaredoxin"/>
    <property type="match status" value="1"/>
</dbReference>
<dbReference type="GO" id="GO:0016209">
    <property type="term" value="F:antioxidant activity"/>
    <property type="evidence" value="ECO:0007669"/>
    <property type="project" value="InterPro"/>
</dbReference>
<dbReference type="InterPro" id="IPR050553">
    <property type="entry name" value="Thioredoxin_ResA/DsbE_sf"/>
</dbReference>
<dbReference type="PROSITE" id="PS51352">
    <property type="entry name" value="THIOREDOXIN_2"/>
    <property type="match status" value="1"/>
</dbReference>
<dbReference type="GO" id="GO:0016491">
    <property type="term" value="F:oxidoreductase activity"/>
    <property type="evidence" value="ECO:0007669"/>
    <property type="project" value="InterPro"/>
</dbReference>
<evidence type="ECO:0000256" key="2">
    <source>
        <dbReference type="ARBA" id="ARBA00022748"/>
    </source>
</evidence>
<keyword evidence="3" id="KW-1015">Disulfide bond</keyword>
<feature type="chain" id="PRO_5001924401" evidence="5">
    <location>
        <begin position="29"/>
        <end position="386"/>
    </location>
</feature>
<dbReference type="InterPro" id="IPR000866">
    <property type="entry name" value="AhpC/TSA"/>
</dbReference>
<keyword evidence="4" id="KW-0676">Redox-active center</keyword>
<evidence type="ECO:0000256" key="5">
    <source>
        <dbReference type="SAM" id="SignalP"/>
    </source>
</evidence>
<evidence type="ECO:0000256" key="1">
    <source>
        <dbReference type="ARBA" id="ARBA00004196"/>
    </source>
</evidence>
<feature type="signal peptide" evidence="5">
    <location>
        <begin position="1"/>
        <end position="28"/>
    </location>
</feature>
<dbReference type="GO" id="GO:0017004">
    <property type="term" value="P:cytochrome complex assembly"/>
    <property type="evidence" value="ECO:0007669"/>
    <property type="project" value="UniProtKB-KW"/>
</dbReference>
<sequence length="386" mass="44784">MNNKTTIKKILYIPLFTLLLFISNTIQAQHNFKLSGTFTDVKNGTLIYEYIVRGKEQEVVTKETPIREGKFTLFAQLDEACAATLQIKDRHLSILSTLFVPNEEAVVHGAISKDYSLTWNGTTFYQQYGKAKTFMKEYEEEFAQADRTMYKGIKAGGDANKLRRKNIEARREINYARGIAAVKYIREHINEEGTLGIIASANVDSIPKLLAMYPKEVREGRLKKEIALGMEYYNVFVKERNAAYYAKNRIEMRRPALEFNLKGLDGNLVTLNQYKGKFLIIDFWGSWCTWCIKGLPKLKTWYEQHKEQVEIIGVACKDNDNQWRQSIQKYRLPWQHVRSEDGIAEQIYKVYGYPYKVVIDRKGTVLKAFAGNDAEFFSYMEKLLKK</sequence>
<feature type="domain" description="Thioredoxin" evidence="6">
    <location>
        <begin position="250"/>
        <end position="385"/>
    </location>
</feature>